<proteinExistence type="predicted"/>
<protein>
    <submittedName>
        <fullName evidence="2">Uncharacterized protein</fullName>
    </submittedName>
</protein>
<dbReference type="AlphaFoldDB" id="Q64C30"/>
<name>Q64C30_UNCAG</name>
<dbReference type="EMBL" id="AY714840">
    <property type="protein sequence ID" value="AAU83047.1"/>
    <property type="molecule type" value="Genomic_DNA"/>
</dbReference>
<keyword evidence="1" id="KW-1133">Transmembrane helix</keyword>
<feature type="transmembrane region" description="Helical" evidence="1">
    <location>
        <begin position="254"/>
        <end position="273"/>
    </location>
</feature>
<reference evidence="2" key="2">
    <citation type="submission" date="2004-08" db="EMBL/GenBank/DDBJ databases">
        <authorList>
            <person name="Putnam N."/>
            <person name="Detter J.C."/>
            <person name="Richardson P.M."/>
            <person name="Rokhsar D."/>
        </authorList>
    </citation>
    <scope>NUCLEOTIDE SEQUENCE</scope>
</reference>
<keyword evidence="1" id="KW-0472">Membrane</keyword>
<evidence type="ECO:0000313" key="2">
    <source>
        <dbReference type="EMBL" id="AAU83047.1"/>
    </source>
</evidence>
<organism evidence="2">
    <name type="scientific">Uncultured archaeon GZfos26G2</name>
    <dbReference type="NCBI Taxonomy" id="3386331"/>
    <lineage>
        <taxon>Archaea</taxon>
        <taxon>Methanobacteriati</taxon>
        <taxon>Methanobacteriota</taxon>
        <taxon>Stenosarchaea group</taxon>
        <taxon>Methanomicrobia</taxon>
        <taxon>Candidatus Methanophagales</taxon>
        <taxon>Candidatus Methanophagaceae</taxon>
        <taxon>Candidatus Methanophaga</taxon>
    </lineage>
</organism>
<sequence>MIALKISHKYVLIAIVVGAIFLVPLMSVSGAATKELTESPFVKSEIKNIDYEEVSGTERVKNCTEVSIKIVLANISKEIDSSKLIFYSELVGAEGHIKDTVLQNGSSYMLNHEAVGEEAVVSWSGEAPNVKRRDSFTLLNITQETREGQYSVESITRDVSSEMIEDALNVYYKAKKAIEEANQTITNAREKGLIVASATTKYELAREHLNNSLGHYNSGRQDAALEEAKRALNHAEAANNLTKGAETTSKIRNYGILAAVVVIIVVVLAVILMQRKRKRGIY</sequence>
<accession>Q64C30</accession>
<keyword evidence="1" id="KW-0812">Transmembrane</keyword>
<gene>
    <name evidence="2" type="ORF">GZ26D6_23</name>
</gene>
<evidence type="ECO:0000256" key="1">
    <source>
        <dbReference type="SAM" id="Phobius"/>
    </source>
</evidence>
<reference evidence="2" key="1">
    <citation type="journal article" date="2004" name="Science">
        <title>Reverse methanogenesis: testing the hypothesis with environmental genomics.</title>
        <authorList>
            <person name="Hallam S.J."/>
            <person name="Putnam N."/>
            <person name="Preston C.M."/>
            <person name="Detter J.C."/>
            <person name="Rokhsar D."/>
            <person name="Richardson P.M."/>
            <person name="DeLong E.F."/>
        </authorList>
    </citation>
    <scope>NUCLEOTIDE SEQUENCE</scope>
</reference>